<name>A0A9P1K1J3_9PROT</name>
<gene>
    <name evidence="1" type="ORF">AZOBR_p50058</name>
</gene>
<dbReference type="EMBL" id="HE577332">
    <property type="protein sequence ID" value="CCD03831.1"/>
    <property type="molecule type" value="Genomic_DNA"/>
</dbReference>
<keyword evidence="2" id="KW-1185">Reference proteome</keyword>
<dbReference type="Proteomes" id="UP000007319">
    <property type="component" value="Plasmid AZOBR_p5"/>
</dbReference>
<sequence>MLFFLESAGHFKDSNQRNRINAIEGLETLVGAWALGDRSDQESRATSPTWSLHLIAVAPERATAKPLSIDAMALNHRRLARTRTGAAPS</sequence>
<dbReference type="KEGG" id="abs:AZOBR_p50058"/>
<accession>A0A9P1K1J3</accession>
<reference evidence="1 2" key="1">
    <citation type="journal article" date="2011" name="PLoS Genet.">
        <title>Azospirillum genomes reveal transition of bacteria from aquatic to terrestrial environments.</title>
        <authorList>
            <person name="Wisniewski-Dye F."/>
            <person name="Borziak K."/>
            <person name="Khalsa-Moyers G."/>
            <person name="Alexandre G."/>
            <person name="Sukharnikov L.O."/>
            <person name="Wuichet K."/>
            <person name="Hurst G.B."/>
            <person name="McDonald W.H."/>
            <person name="Robertson J.S."/>
            <person name="Barbe V."/>
            <person name="Calteau A."/>
            <person name="Rouy Z."/>
            <person name="Mangenot S."/>
            <person name="Prigent-Combaret C."/>
            <person name="Normand P."/>
            <person name="Boyer M."/>
            <person name="Siguier P."/>
            <person name="Dessaux Y."/>
            <person name="Elmerich C."/>
            <person name="Condemine G."/>
            <person name="Krishnen G."/>
            <person name="Kennedy I."/>
            <person name="Paterson A.H."/>
            <person name="Gonzalez V."/>
            <person name="Mavingui P."/>
            <person name="Zhulin I.B."/>
        </authorList>
    </citation>
    <scope>NUCLEOTIDE SEQUENCE [LARGE SCALE GENOMIC DNA]</scope>
    <source>
        <strain evidence="1 2">Sp245</strain>
    </source>
</reference>
<geneLocation type="plasmid" evidence="1 2">
    <name>AZOBR_p5</name>
</geneLocation>
<organism evidence="1 2">
    <name type="scientific">Azospirillum baldaniorum</name>
    <dbReference type="NCBI Taxonomy" id="1064539"/>
    <lineage>
        <taxon>Bacteria</taxon>
        <taxon>Pseudomonadati</taxon>
        <taxon>Pseudomonadota</taxon>
        <taxon>Alphaproteobacteria</taxon>
        <taxon>Rhodospirillales</taxon>
        <taxon>Azospirillaceae</taxon>
        <taxon>Azospirillum</taxon>
    </lineage>
</organism>
<evidence type="ECO:0000313" key="1">
    <source>
        <dbReference type="EMBL" id="CCD03831.1"/>
    </source>
</evidence>
<evidence type="ECO:0000313" key="2">
    <source>
        <dbReference type="Proteomes" id="UP000007319"/>
    </source>
</evidence>
<protein>
    <submittedName>
        <fullName evidence="1">Uncharacterized protein</fullName>
    </submittedName>
</protein>
<dbReference type="AlphaFoldDB" id="A0A9P1K1J3"/>
<keyword evidence="1" id="KW-0614">Plasmid</keyword>
<proteinExistence type="predicted"/>